<name>A0ABV3U3B6_9GAMM</name>
<keyword evidence="7" id="KW-1185">Reference proteome</keyword>
<reference evidence="6 7" key="1">
    <citation type="journal article" date="2011" name="Int. J. Syst. Evol. Microbiol.">
        <title>Zhongshania antarctica gen. nov., sp. nov. and Zhongshania guokunii sp. nov., gammaproteobacteria respectively isolated from coastal attached (fast) ice and surface seawater of the Antarctic.</title>
        <authorList>
            <person name="Li H.J."/>
            <person name="Zhang X.Y."/>
            <person name="Chen C.X."/>
            <person name="Zhang Y.J."/>
            <person name="Gao Z.M."/>
            <person name="Yu Y."/>
            <person name="Chen X.L."/>
            <person name="Chen B."/>
            <person name="Zhang Y.Z."/>
        </authorList>
    </citation>
    <scope>NUCLEOTIDE SEQUENCE [LARGE SCALE GENOMIC DNA]</scope>
    <source>
        <strain evidence="6 7">ZS6-22T</strain>
    </source>
</reference>
<evidence type="ECO:0000259" key="5">
    <source>
        <dbReference type="Pfam" id="PF01869"/>
    </source>
</evidence>
<keyword evidence="3" id="KW-0408">Iron</keyword>
<proteinExistence type="predicted"/>
<dbReference type="InterPro" id="IPR008275">
    <property type="entry name" value="CoA_E_activase_dom"/>
</dbReference>
<dbReference type="EMBL" id="JBFRYA010000004">
    <property type="protein sequence ID" value="MEX1668386.1"/>
    <property type="molecule type" value="Genomic_DNA"/>
</dbReference>
<dbReference type="Proteomes" id="UP001557485">
    <property type="component" value="Unassembled WGS sequence"/>
</dbReference>
<dbReference type="RefSeq" id="WP_368380671.1">
    <property type="nucleotide sequence ID" value="NZ_JBFRYA010000004.1"/>
</dbReference>
<dbReference type="InterPro" id="IPR002731">
    <property type="entry name" value="ATPase_BadF"/>
</dbReference>
<dbReference type="PANTHER" id="PTHR32329">
    <property type="entry name" value="BIFUNCTIONAL PROTEIN [INCLUDES 2-HYDROXYACYL-COA DEHYDRATASE (N-TER) AND ITS ACTIVATOR DOMAIN (C_TERM)-RELATED"/>
    <property type="match status" value="1"/>
</dbReference>
<evidence type="ECO:0000256" key="4">
    <source>
        <dbReference type="ARBA" id="ARBA00023014"/>
    </source>
</evidence>
<comment type="caution">
    <text evidence="6">The sequence shown here is derived from an EMBL/GenBank/DDBJ whole genome shotgun (WGS) entry which is preliminary data.</text>
</comment>
<keyword evidence="2" id="KW-0479">Metal-binding</keyword>
<dbReference type="CDD" id="cd24036">
    <property type="entry name" value="ASKHA_NBD_BcrAD_BadFG_HgdC_HadI"/>
    <property type="match status" value="1"/>
</dbReference>
<evidence type="ECO:0000256" key="2">
    <source>
        <dbReference type="ARBA" id="ARBA00022723"/>
    </source>
</evidence>
<dbReference type="SUPFAM" id="SSF53067">
    <property type="entry name" value="Actin-like ATPase domain"/>
    <property type="match status" value="1"/>
</dbReference>
<accession>A0ABV3U3B6</accession>
<dbReference type="Pfam" id="PF01869">
    <property type="entry name" value="BcrAD_BadFG"/>
    <property type="match status" value="1"/>
</dbReference>
<protein>
    <submittedName>
        <fullName evidence="6">Acyl-CoA dehydratase activase</fullName>
    </submittedName>
</protein>
<evidence type="ECO:0000313" key="7">
    <source>
        <dbReference type="Proteomes" id="UP001557485"/>
    </source>
</evidence>
<gene>
    <name evidence="6" type="ORF">AB4876_05650</name>
</gene>
<dbReference type="InterPro" id="IPR043129">
    <property type="entry name" value="ATPase_NBD"/>
</dbReference>
<feature type="domain" description="ATPase BadF/BadG/BcrA/BcrD type" evidence="5">
    <location>
        <begin position="8"/>
        <end position="256"/>
    </location>
</feature>
<evidence type="ECO:0000313" key="6">
    <source>
        <dbReference type="EMBL" id="MEX1668386.1"/>
    </source>
</evidence>
<comment type="cofactor">
    <cofactor evidence="1">
        <name>[4Fe-4S] cluster</name>
        <dbReference type="ChEBI" id="CHEBI:49883"/>
    </cofactor>
</comment>
<evidence type="ECO:0000256" key="3">
    <source>
        <dbReference type="ARBA" id="ARBA00023004"/>
    </source>
</evidence>
<dbReference type="Gene3D" id="3.30.420.40">
    <property type="match status" value="2"/>
</dbReference>
<evidence type="ECO:0000256" key="1">
    <source>
        <dbReference type="ARBA" id="ARBA00001966"/>
    </source>
</evidence>
<organism evidence="6 7">
    <name type="scientific">Zhongshania guokunii</name>
    <dbReference type="NCBI Taxonomy" id="641783"/>
    <lineage>
        <taxon>Bacteria</taxon>
        <taxon>Pseudomonadati</taxon>
        <taxon>Pseudomonadota</taxon>
        <taxon>Gammaproteobacteria</taxon>
        <taxon>Cellvibrionales</taxon>
        <taxon>Spongiibacteraceae</taxon>
        <taxon>Zhongshania</taxon>
    </lineage>
</organism>
<sequence>MSTAYFMGVDLGSTTAKAVVLDDQAKVLSAHIVQMGAVSRRGMEQAVESALASAGITQKDISYTIGTGYGRRLVPEVGRTFTEITCHARGVAALFPEANLVIDIGGQDSKVIALDEQGLVDNFAMNDRCASGTGRFYEVLARALECDISEVGALAMKGIQDLEVSTMCATFAETEIISLLAEGADPADVAASVHRAIAHRALGLVAMVGKRDGIIMTGGVAKNPAAVHFLEAALKQKMQVPDDPQIMGAYGAALLALEISSGRQITLYDPEKIQALESKVEAAFKPKNRSIPDCVKCTT</sequence>
<keyword evidence="4" id="KW-0411">Iron-sulfur</keyword>
<dbReference type="PANTHER" id="PTHR32329:SF2">
    <property type="entry name" value="BIFUNCTIONAL PROTEIN [INCLUDES 2-HYDROXYACYL-COA DEHYDRATASE (N-TER) AND ITS ACTIVATOR DOMAIN (C_TERM)"/>
    <property type="match status" value="1"/>
</dbReference>
<dbReference type="InterPro" id="IPR051805">
    <property type="entry name" value="Dehydratase_Activator_Redct"/>
</dbReference>
<dbReference type="NCBIfam" id="TIGR00241">
    <property type="entry name" value="CoA_E_activ"/>
    <property type="match status" value="1"/>
</dbReference>